<sequence>MNNIKKEIRESFDGLSRDEILAKLLNAGFNVKKGSGKITVKEDNLNEEMHFQLKSKYTLKPEIGSGKAEEYIPQINYSLAS</sequence>
<dbReference type="AlphaFoldDB" id="A0A5D4KAF9"/>
<evidence type="ECO:0000313" key="1">
    <source>
        <dbReference type="EMBL" id="TYR73725.1"/>
    </source>
</evidence>
<organism evidence="1 2">
    <name type="scientific">Rossellomorea vietnamensis</name>
    <dbReference type="NCBI Taxonomy" id="218284"/>
    <lineage>
        <taxon>Bacteria</taxon>
        <taxon>Bacillati</taxon>
        <taxon>Bacillota</taxon>
        <taxon>Bacilli</taxon>
        <taxon>Bacillales</taxon>
        <taxon>Bacillaceae</taxon>
        <taxon>Rossellomorea</taxon>
    </lineage>
</organism>
<comment type="caution">
    <text evidence="1">The sequence shown here is derived from an EMBL/GenBank/DDBJ whole genome shotgun (WGS) entry which is preliminary data.</text>
</comment>
<name>A0A5D4KAF9_9BACI</name>
<reference evidence="1 2" key="1">
    <citation type="submission" date="2019-08" db="EMBL/GenBank/DDBJ databases">
        <title>Bacillus genomes from the desert of Cuatro Cienegas, Coahuila.</title>
        <authorList>
            <person name="Olmedo-Alvarez G."/>
        </authorList>
    </citation>
    <scope>NUCLEOTIDE SEQUENCE [LARGE SCALE GENOMIC DNA]</scope>
    <source>
        <strain evidence="1 2">CH40_1T</strain>
    </source>
</reference>
<proteinExistence type="predicted"/>
<dbReference type="EMBL" id="VTEH01000016">
    <property type="protein sequence ID" value="TYR73725.1"/>
    <property type="molecule type" value="Genomic_DNA"/>
</dbReference>
<dbReference type="RefSeq" id="WP_148948122.1">
    <property type="nucleotide sequence ID" value="NZ_VTEH01000016.1"/>
</dbReference>
<protein>
    <submittedName>
        <fullName evidence="1">Uncharacterized protein</fullName>
    </submittedName>
</protein>
<evidence type="ECO:0000313" key="2">
    <source>
        <dbReference type="Proteomes" id="UP000323317"/>
    </source>
</evidence>
<gene>
    <name evidence="1" type="ORF">FZC79_17780</name>
</gene>
<dbReference type="Proteomes" id="UP000323317">
    <property type="component" value="Unassembled WGS sequence"/>
</dbReference>
<accession>A0A5D4KAF9</accession>